<dbReference type="EMBL" id="JAQNVG010000025">
    <property type="protein sequence ID" value="MDC2237101.1"/>
    <property type="molecule type" value="Genomic_DNA"/>
</dbReference>
<dbReference type="CDD" id="cd13120">
    <property type="entry name" value="BF2867_like_N"/>
    <property type="match status" value="1"/>
</dbReference>
<sequence length="318" mass="34156">MKKIFLIGLAATAMLASCSNDETVEMAQNTKAIGFSSFIDKSTRATDTDITNLGAIEVYGWRDDAQIFNAQAVTVDATGNGTYSPLQYWEPGYTYAFEAIAPKSGENGVTFAAAKDGGTITFVSDSETDLLYSKAADKTTGAEVTTDPGEVNFTFGHMLSRVKFTFKNTFPENAAAKISVKDVRITNAYKNGTITPAAANTAWTVADADKTLSVVFASDAVKDLVAGTGVAETSHMYLIPVAAPEYTVEFTVVLDQNGATTEYPHTSTITTGMEKGKSYNFVAALDETNVTPDELFPIEFTAEVEDWGDFTNHDITVE</sequence>
<dbReference type="Gene3D" id="2.60.40.2630">
    <property type="match status" value="1"/>
</dbReference>
<dbReference type="Proteomes" id="UP001217776">
    <property type="component" value="Unassembled WGS sequence"/>
</dbReference>
<comment type="caution">
    <text evidence="1">The sequence shown here is derived from an EMBL/GenBank/DDBJ whole genome shotgun (WGS) entry which is preliminary data.</text>
</comment>
<dbReference type="CDD" id="cd13121">
    <property type="entry name" value="BF2867_like_C"/>
    <property type="match status" value="1"/>
</dbReference>
<dbReference type="Gene3D" id="2.60.40.2620">
    <property type="entry name" value="Fimbrillin-like"/>
    <property type="match status" value="1"/>
</dbReference>
<name>A0AAP3SI49_BACT4</name>
<reference evidence="1" key="1">
    <citation type="submission" date="2022-10" db="EMBL/GenBank/DDBJ databases">
        <title>Human gut microbiome strain richness.</title>
        <authorList>
            <person name="Chen-Liaw A."/>
        </authorList>
    </citation>
    <scope>NUCLEOTIDE SEQUENCE</scope>
    <source>
        <strain evidence="1">1001283st1_A3_1001283B150304_161114</strain>
    </source>
</reference>
<evidence type="ECO:0000313" key="2">
    <source>
        <dbReference type="Proteomes" id="UP001217776"/>
    </source>
</evidence>
<organism evidence="1 2">
    <name type="scientific">Bacteroides thetaiotaomicron</name>
    <dbReference type="NCBI Taxonomy" id="818"/>
    <lineage>
        <taxon>Bacteria</taxon>
        <taxon>Pseudomonadati</taxon>
        <taxon>Bacteroidota</taxon>
        <taxon>Bacteroidia</taxon>
        <taxon>Bacteroidales</taxon>
        <taxon>Bacteroidaceae</taxon>
        <taxon>Bacteroides</taxon>
    </lineage>
</organism>
<gene>
    <name evidence="1" type="ORF">PO127_15255</name>
</gene>
<accession>A0AAP3SI49</accession>
<evidence type="ECO:0000313" key="1">
    <source>
        <dbReference type="EMBL" id="MDC2237101.1"/>
    </source>
</evidence>
<dbReference type="InterPro" id="IPR042278">
    <property type="entry name" value="Mfa-like_1_N"/>
</dbReference>
<dbReference type="RefSeq" id="WP_195601248.1">
    <property type="nucleotide sequence ID" value="NZ_JADNKL010000036.1"/>
</dbReference>
<protein>
    <submittedName>
        <fullName evidence="1">Fimbrillin family protein</fullName>
    </submittedName>
</protein>
<dbReference type="PROSITE" id="PS51257">
    <property type="entry name" value="PROKAR_LIPOPROTEIN"/>
    <property type="match status" value="1"/>
</dbReference>
<dbReference type="AlphaFoldDB" id="A0AAP3SI49"/>
<dbReference type="InterPro" id="IPR025049">
    <property type="entry name" value="Mfa-like_1"/>
</dbReference>
<proteinExistence type="predicted"/>
<dbReference type="Pfam" id="PF13149">
    <property type="entry name" value="Mfa_like_1"/>
    <property type="match status" value="1"/>
</dbReference>